<protein>
    <submittedName>
        <fullName evidence="2">Putative secreted protein</fullName>
    </submittedName>
</protein>
<evidence type="ECO:0000313" key="2">
    <source>
        <dbReference type="EMBL" id="JAB77055.1"/>
    </source>
</evidence>
<evidence type="ECO:0000256" key="1">
    <source>
        <dbReference type="SAM" id="SignalP"/>
    </source>
</evidence>
<feature type="signal peptide" evidence="1">
    <location>
        <begin position="1"/>
        <end position="21"/>
    </location>
</feature>
<dbReference type="EMBL" id="GANP01007413">
    <property type="protein sequence ID" value="JAB77055.1"/>
    <property type="molecule type" value="mRNA"/>
</dbReference>
<keyword evidence="1" id="KW-0732">Signal</keyword>
<dbReference type="Gene3D" id="2.10.80.10">
    <property type="entry name" value="Lipase, subunit A"/>
    <property type="match status" value="1"/>
</dbReference>
<proteinExistence type="evidence at transcript level"/>
<reference evidence="2" key="1">
    <citation type="journal article" date="2015" name="Sci. Rep.">
        <title>Tissue- and time-dependent transcription in Ixodes ricinus salivary glands and midguts when blood feeding on the vertebrate host.</title>
        <authorList>
            <person name="Kotsyfakis M."/>
            <person name="Schwarz A."/>
            <person name="Erhart J."/>
            <person name="Ribeiro J.M."/>
        </authorList>
    </citation>
    <scope>NUCLEOTIDE SEQUENCE</scope>
    <source>
        <tissue evidence="2">Salivary gland and midgut</tissue>
    </source>
</reference>
<organism evidence="2">
    <name type="scientific">Ixodes ricinus</name>
    <name type="common">Common tick</name>
    <name type="synonym">Acarus ricinus</name>
    <dbReference type="NCBI Taxonomy" id="34613"/>
    <lineage>
        <taxon>Eukaryota</taxon>
        <taxon>Metazoa</taxon>
        <taxon>Ecdysozoa</taxon>
        <taxon>Arthropoda</taxon>
        <taxon>Chelicerata</taxon>
        <taxon>Arachnida</taxon>
        <taxon>Acari</taxon>
        <taxon>Parasitiformes</taxon>
        <taxon>Ixodida</taxon>
        <taxon>Ixodoidea</taxon>
        <taxon>Ixodidae</taxon>
        <taxon>Ixodinae</taxon>
        <taxon>Ixodes</taxon>
    </lineage>
</organism>
<sequence>MKTLIVVLVSSIVLTMFGVFADLPQETEVPASVSNGICSSQSECGVGPQCCLETFNTDMALVTCSPLAEAGAPCSNHTEKGRQLQRYIVHAKEGLECL</sequence>
<feature type="chain" id="PRO_5004734540" evidence="1">
    <location>
        <begin position="22"/>
        <end position="98"/>
    </location>
</feature>
<dbReference type="AlphaFoldDB" id="V5H265"/>
<accession>V5H265</accession>
<name>V5H265_IXORI</name>